<dbReference type="EMBL" id="JGZI01000009">
    <property type="protein sequence ID" value="KFI82466.1"/>
    <property type="molecule type" value="Genomic_DNA"/>
</dbReference>
<name>A0A087CGR6_9BIFI</name>
<evidence type="ECO:0000313" key="2">
    <source>
        <dbReference type="Proteomes" id="UP000029050"/>
    </source>
</evidence>
<keyword evidence="2" id="KW-1185">Reference proteome</keyword>
<dbReference type="STRING" id="218140.BPSY_2242"/>
<comment type="caution">
    <text evidence="1">The sequence shown here is derived from an EMBL/GenBank/DDBJ whole genome shotgun (WGS) entry which is preliminary data.</text>
</comment>
<sequence length="44" mass="4778">MGRTGHLLGKSPGAFVFLHGIMPISDRFQQLLAMKVPQGSSIRP</sequence>
<protein>
    <submittedName>
        <fullName evidence="1">Uncharacterized protein</fullName>
    </submittedName>
</protein>
<dbReference type="Proteomes" id="UP000029050">
    <property type="component" value="Unassembled WGS sequence"/>
</dbReference>
<gene>
    <name evidence="1" type="ORF">BPSY_2242</name>
</gene>
<reference evidence="1 2" key="1">
    <citation type="submission" date="2014-03" db="EMBL/GenBank/DDBJ databases">
        <title>Genomics of Bifidobacteria.</title>
        <authorList>
            <person name="Ventura M."/>
            <person name="Milani C."/>
            <person name="Lugli G.A."/>
        </authorList>
    </citation>
    <scope>NUCLEOTIDE SEQUENCE [LARGE SCALE GENOMIC DNA]</scope>
    <source>
        <strain evidence="1 2">LMG 21775</strain>
    </source>
</reference>
<evidence type="ECO:0000313" key="1">
    <source>
        <dbReference type="EMBL" id="KFI82466.1"/>
    </source>
</evidence>
<dbReference type="AlphaFoldDB" id="A0A087CGR6"/>
<accession>A0A087CGR6</accession>
<organism evidence="1 2">
    <name type="scientific">Bifidobacterium psychraerophilum</name>
    <dbReference type="NCBI Taxonomy" id="218140"/>
    <lineage>
        <taxon>Bacteria</taxon>
        <taxon>Bacillati</taxon>
        <taxon>Actinomycetota</taxon>
        <taxon>Actinomycetes</taxon>
        <taxon>Bifidobacteriales</taxon>
        <taxon>Bifidobacteriaceae</taxon>
        <taxon>Bifidobacterium</taxon>
    </lineage>
</organism>
<proteinExistence type="predicted"/>